<dbReference type="RefSeq" id="WP_106356364.1">
    <property type="nucleotide sequence ID" value="NZ_PVTP01000004.1"/>
</dbReference>
<protein>
    <submittedName>
        <fullName evidence="9">MFS transporter</fullName>
    </submittedName>
</protein>
<keyword evidence="3" id="KW-1003">Cell membrane</keyword>
<dbReference type="AlphaFoldDB" id="A0A2T0VZY6"/>
<feature type="transmembrane region" description="Helical" evidence="8">
    <location>
        <begin position="254"/>
        <end position="272"/>
    </location>
</feature>
<evidence type="ECO:0000256" key="3">
    <source>
        <dbReference type="ARBA" id="ARBA00022475"/>
    </source>
</evidence>
<comment type="subcellular location">
    <subcellularLocation>
        <location evidence="1">Cell membrane</location>
        <topology evidence="1">Multi-pass membrane protein</topology>
    </subcellularLocation>
</comment>
<feature type="transmembrane region" description="Helical" evidence="8">
    <location>
        <begin position="102"/>
        <end position="123"/>
    </location>
</feature>
<evidence type="ECO:0000256" key="8">
    <source>
        <dbReference type="SAM" id="Phobius"/>
    </source>
</evidence>
<feature type="transmembrane region" description="Helical" evidence="8">
    <location>
        <begin position="218"/>
        <end position="242"/>
    </location>
</feature>
<name>A0A2T0VZY6_9RHOB</name>
<feature type="transmembrane region" description="Helical" evidence="8">
    <location>
        <begin position="167"/>
        <end position="187"/>
    </location>
</feature>
<accession>A0A2T0VZY6</accession>
<dbReference type="PANTHER" id="PTHR23535">
    <property type="entry name" value="SUGAR EFFLUX TRANSPORTER A-RELATED"/>
    <property type="match status" value="1"/>
</dbReference>
<keyword evidence="5 8" id="KW-0812">Transmembrane</keyword>
<dbReference type="PANTHER" id="PTHR23535:SF2">
    <property type="entry name" value="SUGAR EFFLUX TRANSPORTER A-RELATED"/>
    <property type="match status" value="1"/>
</dbReference>
<dbReference type="GO" id="GO:0005886">
    <property type="term" value="C:plasma membrane"/>
    <property type="evidence" value="ECO:0007669"/>
    <property type="project" value="UniProtKB-SubCell"/>
</dbReference>
<feature type="transmembrane region" description="Helical" evidence="8">
    <location>
        <begin position="144"/>
        <end position="161"/>
    </location>
</feature>
<feature type="transmembrane region" description="Helical" evidence="8">
    <location>
        <begin position="342"/>
        <end position="363"/>
    </location>
</feature>
<proteinExistence type="predicted"/>
<keyword evidence="2" id="KW-0813">Transport</keyword>
<dbReference type="OrthoDB" id="1491684at2"/>
<evidence type="ECO:0000313" key="10">
    <source>
        <dbReference type="Proteomes" id="UP000238007"/>
    </source>
</evidence>
<sequence>MMQLWHNRTLRFFSACAVLFGVFVASFAPYVSLLGITFFGLSDQMFALQMTATLLVSVATSVGVGILTDRHPLRRVFALIAMGAICFALFLVWTFGNLTAFLIAHVLIMPLGGTIFGQVFAVMRLYTSHLPASTRDSLTSTIRALFAVPFIIVLPIWGWAFDSGVQLTTLYPVVFLIMLAMTALVYFEWPADANAPWTEEKSTLSFTQSLREVLASNIVWRLFWMGAIHTGSTLMGVLLALVFSEASGRGPGDVGLFFGTFVALEVVVMFTVSPLLRYMRRLHIIAMGAAFYAVFLGLLPVLAPFALVWVLILPVAIGGGLLYGLTITYLQDLLGSRAGAGASLVALQRLVSEGLAALIFALGTWLGGYHLAALMGAFVIVAGAVSLLWLDRQNA</sequence>
<dbReference type="Pfam" id="PF07690">
    <property type="entry name" value="MFS_1"/>
    <property type="match status" value="1"/>
</dbReference>
<evidence type="ECO:0000256" key="6">
    <source>
        <dbReference type="ARBA" id="ARBA00022989"/>
    </source>
</evidence>
<feature type="transmembrane region" description="Helical" evidence="8">
    <location>
        <begin position="309"/>
        <end position="330"/>
    </location>
</feature>
<organism evidence="9 10">
    <name type="scientific">Yoonia maritima</name>
    <dbReference type="NCBI Taxonomy" id="1435347"/>
    <lineage>
        <taxon>Bacteria</taxon>
        <taxon>Pseudomonadati</taxon>
        <taxon>Pseudomonadota</taxon>
        <taxon>Alphaproteobacteria</taxon>
        <taxon>Rhodobacterales</taxon>
        <taxon>Paracoccaceae</taxon>
        <taxon>Yoonia</taxon>
    </lineage>
</organism>
<feature type="transmembrane region" description="Helical" evidence="8">
    <location>
        <begin position="76"/>
        <end position="96"/>
    </location>
</feature>
<keyword evidence="7 8" id="KW-0472">Membrane</keyword>
<evidence type="ECO:0000256" key="5">
    <source>
        <dbReference type="ARBA" id="ARBA00022692"/>
    </source>
</evidence>
<feature type="transmembrane region" description="Helical" evidence="8">
    <location>
        <begin position="369"/>
        <end position="390"/>
    </location>
</feature>
<feature type="transmembrane region" description="Helical" evidence="8">
    <location>
        <begin position="12"/>
        <end position="40"/>
    </location>
</feature>
<keyword evidence="4" id="KW-0762">Sugar transport</keyword>
<evidence type="ECO:0000256" key="1">
    <source>
        <dbReference type="ARBA" id="ARBA00004651"/>
    </source>
</evidence>
<dbReference type="Gene3D" id="1.20.1250.20">
    <property type="entry name" value="MFS general substrate transporter like domains"/>
    <property type="match status" value="2"/>
</dbReference>
<evidence type="ECO:0000313" key="9">
    <source>
        <dbReference type="EMBL" id="PRY78132.1"/>
    </source>
</evidence>
<feature type="transmembrane region" description="Helical" evidence="8">
    <location>
        <begin position="46"/>
        <end position="67"/>
    </location>
</feature>
<dbReference type="EMBL" id="PVTP01000004">
    <property type="protein sequence ID" value="PRY78132.1"/>
    <property type="molecule type" value="Genomic_DNA"/>
</dbReference>
<dbReference type="SUPFAM" id="SSF103473">
    <property type="entry name" value="MFS general substrate transporter"/>
    <property type="match status" value="1"/>
</dbReference>
<reference evidence="9 10" key="1">
    <citation type="submission" date="2018-03" db="EMBL/GenBank/DDBJ databases">
        <title>Genomic Encyclopedia of Archaeal and Bacterial Type Strains, Phase II (KMG-II): from individual species to whole genera.</title>
        <authorList>
            <person name="Goeker M."/>
        </authorList>
    </citation>
    <scope>NUCLEOTIDE SEQUENCE [LARGE SCALE GENOMIC DNA]</scope>
    <source>
        <strain evidence="9 10">DSM 101533</strain>
    </source>
</reference>
<keyword evidence="10" id="KW-1185">Reference proteome</keyword>
<keyword evidence="6 8" id="KW-1133">Transmembrane helix</keyword>
<comment type="caution">
    <text evidence="9">The sequence shown here is derived from an EMBL/GenBank/DDBJ whole genome shotgun (WGS) entry which is preliminary data.</text>
</comment>
<dbReference type="GO" id="GO:0022857">
    <property type="term" value="F:transmembrane transporter activity"/>
    <property type="evidence" value="ECO:0007669"/>
    <property type="project" value="InterPro"/>
</dbReference>
<feature type="transmembrane region" description="Helical" evidence="8">
    <location>
        <begin position="284"/>
        <end position="303"/>
    </location>
</feature>
<evidence type="ECO:0000256" key="7">
    <source>
        <dbReference type="ARBA" id="ARBA00023136"/>
    </source>
</evidence>
<dbReference type="InterPro" id="IPR036259">
    <property type="entry name" value="MFS_trans_sf"/>
</dbReference>
<evidence type="ECO:0000256" key="2">
    <source>
        <dbReference type="ARBA" id="ARBA00022448"/>
    </source>
</evidence>
<evidence type="ECO:0000256" key="4">
    <source>
        <dbReference type="ARBA" id="ARBA00022597"/>
    </source>
</evidence>
<dbReference type="Proteomes" id="UP000238007">
    <property type="component" value="Unassembled WGS sequence"/>
</dbReference>
<gene>
    <name evidence="9" type="ORF">CLV80_10495</name>
</gene>
<dbReference type="InterPro" id="IPR011701">
    <property type="entry name" value="MFS"/>
</dbReference>